<evidence type="ECO:0000313" key="1">
    <source>
        <dbReference type="EMBL" id="URF04260.1"/>
    </source>
</evidence>
<gene>
    <name evidence="1" type="ORF">M5D45_17630</name>
</gene>
<reference evidence="1" key="2">
    <citation type="submission" date="2022-05" db="EMBL/GenBank/DDBJ databases">
        <authorList>
            <person name="Kunte H.-J."/>
        </authorList>
    </citation>
    <scope>NUCLEOTIDE SEQUENCE</scope>
    <source>
        <strain evidence="1">G5</strain>
    </source>
</reference>
<proteinExistence type="predicted"/>
<evidence type="ECO:0008006" key="3">
    <source>
        <dbReference type="Google" id="ProtNLM"/>
    </source>
</evidence>
<sequence>MRGRLILVWISLSIAMHGCGSHHDINPQALRDEALSLMTSSEVNPYARAEALLDSALREDTTHVPSLLTRFALRAVRQDFAGALADVNAAITIRGRAPMLSTLRCLLRERLGADAPQACYADVLDLYRDAGIECAVNLNCVLAASMASTQDAATLRDRYLSGALSPSDLSDAEVVLRDFDRKTYLHSILP</sequence>
<dbReference type="EMBL" id="CP097330">
    <property type="protein sequence ID" value="URF04260.1"/>
    <property type="molecule type" value="Genomic_DNA"/>
</dbReference>
<dbReference type="Proteomes" id="UP001056132">
    <property type="component" value="Chromosome 1"/>
</dbReference>
<dbReference type="AlphaFoldDB" id="A0AAE9L2P9"/>
<accession>A0AAE9L2P9</accession>
<protein>
    <recommendedName>
        <fullName evidence="3">Tetratricopeptide repeat protein</fullName>
    </recommendedName>
</protein>
<dbReference type="RefSeq" id="WP_250024941.1">
    <property type="nucleotide sequence ID" value="NZ_CP097330.1"/>
</dbReference>
<organism evidence="1 2">
    <name type="scientific">Cupriavidus campinensis</name>
    <dbReference type="NCBI Taxonomy" id="151783"/>
    <lineage>
        <taxon>Bacteria</taxon>
        <taxon>Pseudomonadati</taxon>
        <taxon>Pseudomonadota</taxon>
        <taxon>Betaproteobacteria</taxon>
        <taxon>Burkholderiales</taxon>
        <taxon>Burkholderiaceae</taxon>
        <taxon>Cupriavidus</taxon>
    </lineage>
</organism>
<evidence type="ECO:0000313" key="2">
    <source>
        <dbReference type="Proteomes" id="UP001056132"/>
    </source>
</evidence>
<dbReference type="KEGG" id="ccam:M5D45_17630"/>
<reference evidence="1" key="1">
    <citation type="journal article" date="2022" name="Microbiol. Resour. Announc.">
        <title>Genome Sequence of Cupriavidus campinensis Strain G5, a Member of a Bacterial Consortium Capable of Polyethylene Degradation.</title>
        <authorList>
            <person name="Schneider B."/>
            <person name="Pfeiffer F."/>
            <person name="Dyall-Smith M."/>
            <person name="Kunte H.J."/>
        </authorList>
    </citation>
    <scope>NUCLEOTIDE SEQUENCE</scope>
    <source>
        <strain evidence="1">G5</strain>
    </source>
</reference>
<name>A0AAE9L2P9_9BURK</name>